<feature type="chain" id="PRO_5041971541" description="Hexosyltransferase" evidence="1">
    <location>
        <begin position="24"/>
        <end position="450"/>
    </location>
</feature>
<dbReference type="InterPro" id="IPR050587">
    <property type="entry name" value="GNT1/Glycosyltrans_8"/>
</dbReference>
<evidence type="ECO:0000313" key="2">
    <source>
        <dbReference type="EMBL" id="GFH61371.1"/>
    </source>
</evidence>
<dbReference type="SUPFAM" id="SSF53448">
    <property type="entry name" value="Nucleotide-diphospho-sugar transferases"/>
    <property type="match status" value="1"/>
</dbReference>
<proteinExistence type="predicted"/>
<evidence type="ECO:0008006" key="4">
    <source>
        <dbReference type="Google" id="ProtNLM"/>
    </source>
</evidence>
<dbReference type="EMBL" id="BLLK01000074">
    <property type="protein sequence ID" value="GFH61371.1"/>
    <property type="molecule type" value="Genomic_DNA"/>
</dbReference>
<dbReference type="Gene3D" id="3.90.550.10">
    <property type="entry name" value="Spore Coat Polysaccharide Biosynthesis Protein SpsA, Chain A"/>
    <property type="match status" value="1"/>
</dbReference>
<dbReference type="PANTHER" id="PTHR11183">
    <property type="entry name" value="GLYCOGENIN SUBFAMILY MEMBER"/>
    <property type="match status" value="1"/>
</dbReference>
<name>A0AAD3DDM8_9STRA</name>
<dbReference type="InterPro" id="IPR029044">
    <property type="entry name" value="Nucleotide-diphossugar_trans"/>
</dbReference>
<evidence type="ECO:0000256" key="1">
    <source>
        <dbReference type="SAM" id="SignalP"/>
    </source>
</evidence>
<evidence type="ECO:0000313" key="3">
    <source>
        <dbReference type="Proteomes" id="UP001054902"/>
    </source>
</evidence>
<protein>
    <recommendedName>
        <fullName evidence="4">Hexosyltransferase</fullName>
    </recommendedName>
</protein>
<comment type="caution">
    <text evidence="2">The sequence shown here is derived from an EMBL/GenBank/DDBJ whole genome shotgun (WGS) entry which is preliminary data.</text>
</comment>
<sequence>MVSAKNAALISVVFLSLLFNLRILEETLNNFRGMPDILSSSPIEPSQKEKHKIHSPKFAYTFLLAGVFPETLYSNGAFYGILVANEFFKHVVNSTADIVVMVRIHKDSTATTFTPEQEDLFHRAGIKLEYIPKANVDNFFTAMFDKFRLLALTEYDRVMYLDSDVQPTCNLDYVFTNSMGINATLEPNVIRIGKIEATNGGLFMLEPNALDAERVFDDVHKRYKQGRDWDTDRGWYEIRPPDHWDHEWRRPQNTTKWEFYGGDADQGFLYYWTKYVKRSVSILHPSKMEHWRCGEEVRQGKAFDYNSTCHEEESYDRFNKNKELQGGWIDHQITHWTGQSKPWLLSQKHQESVNQTFLKLLSLSDMNHVNAPRVEEMLKNGCAPNLDNFTTRRVWFELLSYASRRLKIDLNFTSDFPMKDSELGKWAPNGVKDDSKDQIHVKWNRQTLHI</sequence>
<gene>
    <name evidence="2" type="ORF">CTEN210_17847</name>
</gene>
<dbReference type="AlphaFoldDB" id="A0AAD3DDM8"/>
<feature type="signal peptide" evidence="1">
    <location>
        <begin position="1"/>
        <end position="23"/>
    </location>
</feature>
<reference evidence="2 3" key="1">
    <citation type="journal article" date="2021" name="Sci. Rep.">
        <title>The genome of the diatom Chaetoceros tenuissimus carries an ancient integrated fragment of an extant virus.</title>
        <authorList>
            <person name="Hongo Y."/>
            <person name="Kimura K."/>
            <person name="Takaki Y."/>
            <person name="Yoshida Y."/>
            <person name="Baba S."/>
            <person name="Kobayashi G."/>
            <person name="Nagasaki K."/>
            <person name="Hano T."/>
            <person name="Tomaru Y."/>
        </authorList>
    </citation>
    <scope>NUCLEOTIDE SEQUENCE [LARGE SCALE GENOMIC DNA]</scope>
    <source>
        <strain evidence="2 3">NIES-3715</strain>
    </source>
</reference>
<organism evidence="2 3">
    <name type="scientific">Chaetoceros tenuissimus</name>
    <dbReference type="NCBI Taxonomy" id="426638"/>
    <lineage>
        <taxon>Eukaryota</taxon>
        <taxon>Sar</taxon>
        <taxon>Stramenopiles</taxon>
        <taxon>Ochrophyta</taxon>
        <taxon>Bacillariophyta</taxon>
        <taxon>Coscinodiscophyceae</taxon>
        <taxon>Chaetocerotophycidae</taxon>
        <taxon>Chaetocerotales</taxon>
        <taxon>Chaetocerotaceae</taxon>
        <taxon>Chaetoceros</taxon>
    </lineage>
</organism>
<accession>A0AAD3DDM8</accession>
<keyword evidence="3" id="KW-1185">Reference proteome</keyword>
<keyword evidence="1" id="KW-0732">Signal</keyword>
<dbReference type="Proteomes" id="UP001054902">
    <property type="component" value="Unassembled WGS sequence"/>
</dbReference>